<proteinExistence type="predicted"/>
<dbReference type="STRING" id="168276.SAMN05444580_107104"/>
<reference evidence="1 2" key="1">
    <citation type="submission" date="2016-10" db="EMBL/GenBank/DDBJ databases">
        <authorList>
            <person name="de Groot N.N."/>
        </authorList>
    </citation>
    <scope>NUCLEOTIDE SEQUENCE [LARGE SCALE GENOMIC DNA]</scope>
    <source>
        <strain evidence="1 2">JCM 11308</strain>
    </source>
</reference>
<evidence type="ECO:0000313" key="1">
    <source>
        <dbReference type="EMBL" id="SDD87457.1"/>
    </source>
</evidence>
<dbReference type="AlphaFoldDB" id="A0A1G6YCJ8"/>
<protein>
    <submittedName>
        <fullName evidence="1">Uncharacterized protein</fullName>
    </submittedName>
</protein>
<organism evidence="1 2">
    <name type="scientific">Rhodococcus tukisamuensis</name>
    <dbReference type="NCBI Taxonomy" id="168276"/>
    <lineage>
        <taxon>Bacteria</taxon>
        <taxon>Bacillati</taxon>
        <taxon>Actinomycetota</taxon>
        <taxon>Actinomycetes</taxon>
        <taxon>Mycobacteriales</taxon>
        <taxon>Nocardiaceae</taxon>
        <taxon>Rhodococcus</taxon>
    </lineage>
</organism>
<dbReference type="Proteomes" id="UP000199417">
    <property type="component" value="Unassembled WGS sequence"/>
</dbReference>
<accession>A0A1G6YCJ8</accession>
<keyword evidence="2" id="KW-1185">Reference proteome</keyword>
<evidence type="ECO:0000313" key="2">
    <source>
        <dbReference type="Proteomes" id="UP000199417"/>
    </source>
</evidence>
<dbReference type="EMBL" id="FNAB01000007">
    <property type="protein sequence ID" value="SDD87457.1"/>
    <property type="molecule type" value="Genomic_DNA"/>
</dbReference>
<sequence length="113" mass="12285">MGSVLGNLRVNGEDRTLQFRAHGSACVCAQRIRDPADIAHEYWTIIQLPNKRHPHLVIDESMQVKVQYRSKDLSIAVRLAIGGNAWAGGGLGCVRLELRPPPPAALSGAHLCP</sequence>
<name>A0A1G6YCJ8_9NOCA</name>
<gene>
    <name evidence="1" type="ORF">SAMN05444580_107104</name>
</gene>